<evidence type="ECO:0000313" key="5">
    <source>
        <dbReference type="Proteomes" id="UP000673691"/>
    </source>
</evidence>
<keyword evidence="5" id="KW-1185">Reference proteome</keyword>
<dbReference type="Pfam" id="PF01553">
    <property type="entry name" value="Acyltransferase"/>
    <property type="match status" value="1"/>
</dbReference>
<dbReference type="GO" id="GO:0004366">
    <property type="term" value="F:glycerol-3-phosphate O-acyltransferase activity"/>
    <property type="evidence" value="ECO:0007669"/>
    <property type="project" value="TreeGrafter"/>
</dbReference>
<feature type="transmembrane region" description="Helical" evidence="2">
    <location>
        <begin position="308"/>
        <end position="331"/>
    </location>
</feature>
<dbReference type="SUPFAM" id="SSF69593">
    <property type="entry name" value="Glycerol-3-phosphate (1)-acyltransferase"/>
    <property type="match status" value="1"/>
</dbReference>
<proteinExistence type="predicted"/>
<feature type="transmembrane region" description="Helical" evidence="2">
    <location>
        <begin position="396"/>
        <end position="415"/>
    </location>
</feature>
<dbReference type="InterPro" id="IPR052744">
    <property type="entry name" value="GPAT/DAPAT"/>
</dbReference>
<evidence type="ECO:0000256" key="2">
    <source>
        <dbReference type="SAM" id="Phobius"/>
    </source>
</evidence>
<evidence type="ECO:0000313" key="4">
    <source>
        <dbReference type="EMBL" id="KAG5458038.1"/>
    </source>
</evidence>
<feature type="compositionally biased region" description="Low complexity" evidence="1">
    <location>
        <begin position="598"/>
        <end position="607"/>
    </location>
</feature>
<dbReference type="Proteomes" id="UP000673691">
    <property type="component" value="Unassembled WGS sequence"/>
</dbReference>
<feature type="region of interest" description="Disordered" evidence="1">
    <location>
        <begin position="558"/>
        <end position="631"/>
    </location>
</feature>
<feature type="region of interest" description="Disordered" evidence="1">
    <location>
        <begin position="1"/>
        <end position="25"/>
    </location>
</feature>
<accession>A0A8H7ZR08</accession>
<dbReference type="AlphaFoldDB" id="A0A8H7ZR08"/>
<comment type="caution">
    <text evidence="4">The sequence shown here is derived from an EMBL/GenBank/DDBJ whole genome shotgun (WGS) entry which is preliminary data.</text>
</comment>
<sequence length="631" mass="68962">MQNKSPRRAAARPRQAGLGSHLPAPTHIVGVGTAFREQLSERDSIALPKNLGSAEIFEIISDTELVLKKDLTKDLQVLEVLTSSEGSAYKCLPYIDQGDMYRTVYDRLNAGECVGIFPEGGSHDRYEMLPLKAGVCIMALGAMAEHPGLDVKIVPCGLNYLHPHKFRSRAVIEFGDPITIPTDLVDRFLEGGAAKRDACGKLLEVIYQALKTVTVNAGDYETLMVIQAGRRLYRPAHKKLSTAKILELNRRFIAAYELLKDKPEVQEIKEKVMAYNKMLKYYGLRDHQVKKTQIGGTRALALLVYRTISLTIMGMFALPGAILNAPIAVIAKIISHRKAKEALAASTVKIAGRDVLATWKLLVALVLLPLFYWLYAFIVLLVAIHLDVSPSVKISMPLITLCLLPFVSYASVRFGETSLDILRSLRPLFLSLFPGSASSVRNLRQVREELSRDLTALIDQHAPAVFPNLEKNRIITKEDLSVDANGQPAAAPSTLARLQWLVNLPGAVSFQWLANLPGTVSSYARTTPLLSDSVFNWADVGTDDTADDVFFFQNNSAESGDEATISGSSSPDGYPSSPSPRRSRSPSFGEGLNITSISLTPASSPAKSSKKRSATPHRSSGNSTPPPQNEQ</sequence>
<reference evidence="4 5" key="1">
    <citation type="journal article" name="Sci. Rep.">
        <title>Genome-scale phylogenetic analyses confirm Olpidium as the closest living zoosporic fungus to the non-flagellated, terrestrial fungi.</title>
        <authorList>
            <person name="Chang Y."/>
            <person name="Rochon D."/>
            <person name="Sekimoto S."/>
            <person name="Wang Y."/>
            <person name="Chovatia M."/>
            <person name="Sandor L."/>
            <person name="Salamov A."/>
            <person name="Grigoriev I.V."/>
            <person name="Stajich J.E."/>
            <person name="Spatafora J.W."/>
        </authorList>
    </citation>
    <scope>NUCLEOTIDE SEQUENCE [LARGE SCALE GENOMIC DNA]</scope>
    <source>
        <strain evidence="4">S191</strain>
    </source>
</reference>
<feature type="compositionally biased region" description="Low complexity" evidence="1">
    <location>
        <begin position="566"/>
        <end position="580"/>
    </location>
</feature>
<keyword evidence="2" id="KW-1133">Transmembrane helix</keyword>
<evidence type="ECO:0000259" key="3">
    <source>
        <dbReference type="Pfam" id="PF01553"/>
    </source>
</evidence>
<dbReference type="OrthoDB" id="2427554at2759"/>
<name>A0A8H7ZR08_9FUNG</name>
<feature type="domain" description="Phospholipid/glycerol acyltransferase" evidence="3">
    <location>
        <begin position="102"/>
        <end position="157"/>
    </location>
</feature>
<gene>
    <name evidence="4" type="ORF">BJ554DRAFT_1819</name>
</gene>
<dbReference type="PANTHER" id="PTHR31605:SF0">
    <property type="entry name" value="GLYCEROL-3-PHOSPHATE O-ACYLTRANSFERASE 1"/>
    <property type="match status" value="1"/>
</dbReference>
<evidence type="ECO:0000256" key="1">
    <source>
        <dbReference type="SAM" id="MobiDB-lite"/>
    </source>
</evidence>
<dbReference type="PANTHER" id="PTHR31605">
    <property type="entry name" value="GLYCEROL-3-PHOSPHATE O-ACYLTRANSFERASE 1"/>
    <property type="match status" value="1"/>
</dbReference>
<dbReference type="EMBL" id="JAEFCI010009075">
    <property type="protein sequence ID" value="KAG5458038.1"/>
    <property type="molecule type" value="Genomic_DNA"/>
</dbReference>
<dbReference type="InterPro" id="IPR002123">
    <property type="entry name" value="Plipid/glycerol_acylTrfase"/>
</dbReference>
<feature type="transmembrane region" description="Helical" evidence="2">
    <location>
        <begin position="361"/>
        <end position="384"/>
    </location>
</feature>
<dbReference type="GO" id="GO:0008654">
    <property type="term" value="P:phospholipid biosynthetic process"/>
    <property type="evidence" value="ECO:0007669"/>
    <property type="project" value="TreeGrafter"/>
</dbReference>
<keyword evidence="2" id="KW-0812">Transmembrane</keyword>
<keyword evidence="2" id="KW-0472">Membrane</keyword>
<organism evidence="4 5">
    <name type="scientific">Olpidium bornovanus</name>
    <dbReference type="NCBI Taxonomy" id="278681"/>
    <lineage>
        <taxon>Eukaryota</taxon>
        <taxon>Fungi</taxon>
        <taxon>Fungi incertae sedis</taxon>
        <taxon>Olpidiomycota</taxon>
        <taxon>Olpidiomycotina</taxon>
        <taxon>Olpidiomycetes</taxon>
        <taxon>Olpidiales</taxon>
        <taxon>Olpidiaceae</taxon>
        <taxon>Olpidium</taxon>
    </lineage>
</organism>
<protein>
    <recommendedName>
        <fullName evidence="3">Phospholipid/glycerol acyltransferase domain-containing protein</fullName>
    </recommendedName>
</protein>
<feature type="compositionally biased region" description="Basic residues" evidence="1">
    <location>
        <begin position="1"/>
        <end position="11"/>
    </location>
</feature>
<dbReference type="GO" id="GO:0016287">
    <property type="term" value="F:glycerone-phosphate O-acyltransferase activity"/>
    <property type="evidence" value="ECO:0007669"/>
    <property type="project" value="TreeGrafter"/>
</dbReference>